<dbReference type="Pfam" id="PF13538">
    <property type="entry name" value="UvrD_C_2"/>
    <property type="match status" value="1"/>
</dbReference>
<evidence type="ECO:0000256" key="2">
    <source>
        <dbReference type="ARBA" id="ARBA00022801"/>
    </source>
</evidence>
<reference evidence="8" key="1">
    <citation type="journal article" date="2021" name="PeerJ">
        <title>Extensive microbial diversity within the chicken gut microbiome revealed by metagenomics and culture.</title>
        <authorList>
            <person name="Gilroy R."/>
            <person name="Ravi A."/>
            <person name="Getino M."/>
            <person name="Pursley I."/>
            <person name="Horton D.L."/>
            <person name="Alikhan N.F."/>
            <person name="Baker D."/>
            <person name="Gharbi K."/>
            <person name="Hall N."/>
            <person name="Watson M."/>
            <person name="Adriaenssens E.M."/>
            <person name="Foster-Nyarko E."/>
            <person name="Jarju S."/>
            <person name="Secka A."/>
            <person name="Antonio M."/>
            <person name="Oren A."/>
            <person name="Chaudhuri R.R."/>
            <person name="La Ragione R."/>
            <person name="Hildebrand F."/>
            <person name="Pallen M.J."/>
        </authorList>
    </citation>
    <scope>NUCLEOTIDE SEQUENCE</scope>
    <source>
        <strain evidence="8">USAMLcec4-12693</strain>
    </source>
</reference>
<dbReference type="RefSeq" id="WP_277271506.1">
    <property type="nucleotide sequence ID" value="NZ_DYXE01000010.1"/>
</dbReference>
<name>A0A9D2VW92_9FIRM</name>
<dbReference type="SUPFAM" id="SSF74650">
    <property type="entry name" value="Galactose mutarotase-like"/>
    <property type="match status" value="1"/>
</dbReference>
<gene>
    <name evidence="8" type="ORF">K8V39_01215</name>
</gene>
<dbReference type="InterPro" id="IPR014016">
    <property type="entry name" value="UvrD-like_ATP-bd"/>
</dbReference>
<dbReference type="PANTHER" id="PTHR11070:SF17">
    <property type="entry name" value="DNA HELICASE IV"/>
    <property type="match status" value="1"/>
</dbReference>
<accession>A0A9D2VW92</accession>
<evidence type="ECO:0000313" key="8">
    <source>
        <dbReference type="EMBL" id="HJH48866.1"/>
    </source>
</evidence>
<dbReference type="Gene3D" id="2.60.40.1760">
    <property type="entry name" value="glycosyl hydrolase (family 31)"/>
    <property type="match status" value="1"/>
</dbReference>
<keyword evidence="3 5" id="KW-0347">Helicase</keyword>
<evidence type="ECO:0000313" key="9">
    <source>
        <dbReference type="Proteomes" id="UP000813420"/>
    </source>
</evidence>
<organism evidence="8 9">
    <name type="scientific">Merdimonas faecis</name>
    <dbReference type="NCBI Taxonomy" id="1653435"/>
    <lineage>
        <taxon>Bacteria</taxon>
        <taxon>Bacillati</taxon>
        <taxon>Bacillota</taxon>
        <taxon>Clostridia</taxon>
        <taxon>Lachnospirales</taxon>
        <taxon>Lachnospiraceae</taxon>
        <taxon>Merdimonas</taxon>
    </lineage>
</organism>
<proteinExistence type="predicted"/>
<dbReference type="GO" id="GO:0005829">
    <property type="term" value="C:cytosol"/>
    <property type="evidence" value="ECO:0007669"/>
    <property type="project" value="TreeGrafter"/>
</dbReference>
<evidence type="ECO:0000259" key="7">
    <source>
        <dbReference type="PROSITE" id="PS51198"/>
    </source>
</evidence>
<dbReference type="EMBL" id="DYXE01000010">
    <property type="protein sequence ID" value="HJH48866.1"/>
    <property type="molecule type" value="Genomic_DNA"/>
</dbReference>
<keyword evidence="4 5" id="KW-0067">ATP-binding</keyword>
<comment type="caution">
    <text evidence="8">The sequence shown here is derived from an EMBL/GenBank/DDBJ whole genome shotgun (WGS) entry which is preliminary data.</text>
</comment>
<evidence type="ECO:0000256" key="6">
    <source>
        <dbReference type="SAM" id="Coils"/>
    </source>
</evidence>
<dbReference type="GO" id="GO:0003677">
    <property type="term" value="F:DNA binding"/>
    <property type="evidence" value="ECO:0007669"/>
    <property type="project" value="InterPro"/>
</dbReference>
<keyword evidence="6" id="KW-0175">Coiled coil</keyword>
<dbReference type="PROSITE" id="PS51198">
    <property type="entry name" value="UVRD_HELICASE_ATP_BIND"/>
    <property type="match status" value="1"/>
</dbReference>
<evidence type="ECO:0000256" key="1">
    <source>
        <dbReference type="ARBA" id="ARBA00022741"/>
    </source>
</evidence>
<keyword evidence="2 5" id="KW-0378">Hydrolase</keyword>
<dbReference type="GO" id="GO:0005975">
    <property type="term" value="P:carbohydrate metabolic process"/>
    <property type="evidence" value="ECO:0007669"/>
    <property type="project" value="InterPro"/>
</dbReference>
<evidence type="ECO:0000256" key="4">
    <source>
        <dbReference type="ARBA" id="ARBA00022840"/>
    </source>
</evidence>
<dbReference type="SUPFAM" id="SSF52540">
    <property type="entry name" value="P-loop containing nucleoside triphosphate hydrolases"/>
    <property type="match status" value="1"/>
</dbReference>
<dbReference type="Pfam" id="PF00580">
    <property type="entry name" value="UvrD-helicase"/>
    <property type="match status" value="1"/>
</dbReference>
<protein>
    <submittedName>
        <fullName evidence="8">AAA family ATPase</fullName>
    </submittedName>
</protein>
<dbReference type="PANTHER" id="PTHR11070">
    <property type="entry name" value="UVRD / RECB / PCRA DNA HELICASE FAMILY MEMBER"/>
    <property type="match status" value="1"/>
</dbReference>
<dbReference type="GO" id="GO:0043138">
    <property type="term" value="F:3'-5' DNA helicase activity"/>
    <property type="evidence" value="ECO:0007669"/>
    <property type="project" value="TreeGrafter"/>
</dbReference>
<feature type="coiled-coil region" evidence="6">
    <location>
        <begin position="27"/>
        <end position="89"/>
    </location>
</feature>
<dbReference type="InterPro" id="IPR027785">
    <property type="entry name" value="UvrD-like_helicase_C"/>
</dbReference>
<dbReference type="GO" id="GO:0016787">
    <property type="term" value="F:hydrolase activity"/>
    <property type="evidence" value="ECO:0007669"/>
    <property type="project" value="UniProtKB-UniRule"/>
</dbReference>
<evidence type="ECO:0000256" key="5">
    <source>
        <dbReference type="PROSITE-ProRule" id="PRU00560"/>
    </source>
</evidence>
<dbReference type="InterPro" id="IPR027417">
    <property type="entry name" value="P-loop_NTPase"/>
</dbReference>
<feature type="domain" description="UvrD-like helicase ATP-binding" evidence="7">
    <location>
        <begin position="206"/>
        <end position="544"/>
    </location>
</feature>
<dbReference type="InterPro" id="IPR011013">
    <property type="entry name" value="Gal_mutarotase_sf_dom"/>
</dbReference>
<dbReference type="Proteomes" id="UP000813420">
    <property type="component" value="Unassembled WGS sequence"/>
</dbReference>
<dbReference type="AlphaFoldDB" id="A0A9D2VW92"/>
<reference evidence="8" key="2">
    <citation type="submission" date="2021-09" db="EMBL/GenBank/DDBJ databases">
        <authorList>
            <person name="Gilroy R."/>
        </authorList>
    </citation>
    <scope>NUCLEOTIDE SEQUENCE</scope>
    <source>
        <strain evidence="8">USAMLcec4-12693</strain>
    </source>
</reference>
<dbReference type="GO" id="GO:0005524">
    <property type="term" value="F:ATP binding"/>
    <property type="evidence" value="ECO:0007669"/>
    <property type="project" value="UniProtKB-UniRule"/>
</dbReference>
<sequence length="995" mass="114999">MAGQDRVYRPVPGLSRKEEEKQLQMIIRVAQENLTKVETKIREMSDEVYEMYELLETEESEAKQALTLLHNAKSQLQESKRELIRCRKARKKPYFGRIDFKDPRQKKEESYYVGRVGISENTTDPVVIDWRAPLASVYYENHIGRCSYTVKNEGTFEIDLKRKRTYEIENDRLKDFFDSDVVANDELLTKYLAKNKTAVLGEIIATIQKEQNEVIRRSPRRNLIVQGAAGSGKTTVAMHRISYILYNFEEDFRPEDFYIIGSNRILLNYITSVLPDLDVYGISQMTMEQLFVRLLYEDWDPLKFTLRPVDQKDPAACVKGSNQWFSDLETFCRIYEETEIPSDEVQLEKSGVLLMDEEMIRDYLKQHPKMSMQAKINMLNEILMSKLENELAGKGVSYTPEEKKELFRLYRRHFGKKTWRGSIFKLYRQFLGNQEEKGQRIPLKENEFDLYDLAALAYLYKRIKETDGIREASHVVIDEAQDFGMMAYRSLEYCLRGCTYTIMGDVCQNISFGYGLGDWEELKKLILPEDGAGFCLLQKSYRNTVEISAFAEEILRHGTFAVYPVNPISRHGNPVNVKRCEDEDEMVLETRKSIEKWLQEGRETIAVICRDEKEASELRTRLGDKLPIEDSDPDTADFTKGIMVLPVEYTKGLEFDAVLLYHPSAGRYPAEDRHVKLLYVAATRALHELAVVHQGDLTDLIAKPVSEKTKMRLIEKEVPGADPKDQERTVAAPMIPEKEERISVKARASWPVNPSAHHFGECPPVEILRPKEHGQIDCSIQGIKKTKSCLDLTSRYGVLRITPLQEDIIRIQFKRGATPRFQPGFWDYRPKVRPEWTARAGKNLIEAATAKVAVRIDKRTGVLQFLDRQGKQLLAEQAGLPRQIETGPLSQTWTYFDWPEKEKLFAKGVLAEELERMNRKARYIHFGGKKMRMPLLLSEYGYGIGVAAEQSVICCTLPMYGLYLYTDGTDQIDYYFLYGGDRKRTLELYKSVEGR</sequence>
<keyword evidence="1 5" id="KW-0547">Nucleotide-binding</keyword>
<evidence type="ECO:0000256" key="3">
    <source>
        <dbReference type="ARBA" id="ARBA00022806"/>
    </source>
</evidence>
<dbReference type="Gene3D" id="3.40.50.300">
    <property type="entry name" value="P-loop containing nucleotide triphosphate hydrolases"/>
    <property type="match status" value="2"/>
</dbReference>
<feature type="binding site" evidence="5">
    <location>
        <begin position="227"/>
        <end position="234"/>
    </location>
    <ligand>
        <name>ATP</name>
        <dbReference type="ChEBI" id="CHEBI:30616"/>
    </ligand>
</feature>
<dbReference type="GO" id="GO:0000725">
    <property type="term" value="P:recombinational repair"/>
    <property type="evidence" value="ECO:0007669"/>
    <property type="project" value="TreeGrafter"/>
</dbReference>
<dbReference type="InterPro" id="IPR000212">
    <property type="entry name" value="DNA_helicase_UvrD/REP"/>
</dbReference>
<dbReference type="GO" id="GO:0030246">
    <property type="term" value="F:carbohydrate binding"/>
    <property type="evidence" value="ECO:0007669"/>
    <property type="project" value="InterPro"/>
</dbReference>